<dbReference type="GeneTree" id="ENSGT00940000156315"/>
<reference evidence="3" key="3">
    <citation type="journal article" date="2014" name="Nature">
        <title>Elephant shark genome provides unique insights into gnathostome evolution.</title>
        <authorList>
            <consortium name="International Elephant Shark Genome Sequencing Consortium"/>
            <person name="Venkatesh B."/>
            <person name="Lee A.P."/>
            <person name="Ravi V."/>
            <person name="Maurya A.K."/>
            <person name="Lian M.M."/>
            <person name="Swann J.B."/>
            <person name="Ohta Y."/>
            <person name="Flajnik M.F."/>
            <person name="Sutoh Y."/>
            <person name="Kasahara M."/>
            <person name="Hoon S."/>
            <person name="Gangu V."/>
            <person name="Roy S.W."/>
            <person name="Irimia M."/>
            <person name="Korzh V."/>
            <person name="Kondrychyn I."/>
            <person name="Lim Z.W."/>
            <person name="Tay B.H."/>
            <person name="Tohari S."/>
            <person name="Kong K.W."/>
            <person name="Ho S."/>
            <person name="Lorente-Galdos B."/>
            <person name="Quilez J."/>
            <person name="Marques-Bonet T."/>
            <person name="Raney B.J."/>
            <person name="Ingham P.W."/>
            <person name="Tay A."/>
            <person name="Hillier L.W."/>
            <person name="Minx P."/>
            <person name="Boehm T."/>
            <person name="Wilson R.K."/>
            <person name="Brenner S."/>
            <person name="Warren W.C."/>
        </authorList>
    </citation>
    <scope>NUCLEOTIDE SEQUENCE [LARGE SCALE GENOMIC DNA]</scope>
</reference>
<reference evidence="2" key="4">
    <citation type="submission" date="2025-08" db="UniProtKB">
        <authorList>
            <consortium name="Ensembl"/>
        </authorList>
    </citation>
    <scope>IDENTIFICATION</scope>
</reference>
<keyword evidence="3" id="KW-1185">Reference proteome</keyword>
<accession>A0A4W3JW91</accession>
<name>A0A4W3JW91_CALMI</name>
<dbReference type="Proteomes" id="UP000314986">
    <property type="component" value="Unassembled WGS sequence"/>
</dbReference>
<evidence type="ECO:0000256" key="1">
    <source>
        <dbReference type="SAM" id="MobiDB-lite"/>
    </source>
</evidence>
<dbReference type="AlphaFoldDB" id="A0A4W3JW91"/>
<reference evidence="3" key="2">
    <citation type="journal article" date="2007" name="PLoS Biol.">
        <title>Survey sequencing and comparative analysis of the elephant shark (Callorhinchus milii) genome.</title>
        <authorList>
            <person name="Venkatesh B."/>
            <person name="Kirkness E.F."/>
            <person name="Loh Y.H."/>
            <person name="Halpern A.L."/>
            <person name="Lee A.P."/>
            <person name="Johnson J."/>
            <person name="Dandona N."/>
            <person name="Viswanathan L.D."/>
            <person name="Tay A."/>
            <person name="Venter J.C."/>
            <person name="Strausberg R.L."/>
            <person name="Brenner S."/>
        </authorList>
    </citation>
    <scope>NUCLEOTIDE SEQUENCE [LARGE SCALE GENOMIC DNA]</scope>
</reference>
<reference evidence="3" key="1">
    <citation type="journal article" date="2006" name="Science">
        <title>Ancient noncoding elements conserved in the human genome.</title>
        <authorList>
            <person name="Venkatesh B."/>
            <person name="Kirkness E.F."/>
            <person name="Loh Y.H."/>
            <person name="Halpern A.L."/>
            <person name="Lee A.P."/>
            <person name="Johnson J."/>
            <person name="Dandona N."/>
            <person name="Viswanathan L.D."/>
            <person name="Tay A."/>
            <person name="Venter J.C."/>
            <person name="Strausberg R.L."/>
            <person name="Brenner S."/>
        </authorList>
    </citation>
    <scope>NUCLEOTIDE SEQUENCE [LARGE SCALE GENOMIC DNA]</scope>
</reference>
<organism evidence="2 3">
    <name type="scientific">Callorhinchus milii</name>
    <name type="common">Ghost shark</name>
    <dbReference type="NCBI Taxonomy" id="7868"/>
    <lineage>
        <taxon>Eukaryota</taxon>
        <taxon>Metazoa</taxon>
        <taxon>Chordata</taxon>
        <taxon>Craniata</taxon>
        <taxon>Vertebrata</taxon>
        <taxon>Chondrichthyes</taxon>
        <taxon>Holocephali</taxon>
        <taxon>Chimaeriformes</taxon>
        <taxon>Callorhinchidae</taxon>
        <taxon>Callorhinchus</taxon>
    </lineage>
</organism>
<dbReference type="STRING" id="7868.ENSCMIP00000047107"/>
<feature type="region of interest" description="Disordered" evidence="1">
    <location>
        <begin position="1"/>
        <end position="28"/>
    </location>
</feature>
<dbReference type="InParanoid" id="A0A4W3JW91"/>
<dbReference type="Ensembl" id="ENSCMIT00000047774.1">
    <property type="protein sequence ID" value="ENSCMIP00000047107.1"/>
    <property type="gene ID" value="ENSCMIG00000019331.1"/>
</dbReference>
<protein>
    <submittedName>
        <fullName evidence="2">Uncharacterized protein</fullName>
    </submittedName>
</protein>
<dbReference type="OMA" id="SHMAAPD"/>
<reference evidence="2" key="5">
    <citation type="submission" date="2025-09" db="UniProtKB">
        <authorList>
            <consortium name="Ensembl"/>
        </authorList>
    </citation>
    <scope>IDENTIFICATION</scope>
</reference>
<proteinExistence type="predicted"/>
<evidence type="ECO:0000313" key="2">
    <source>
        <dbReference type="Ensembl" id="ENSCMIP00000047107.1"/>
    </source>
</evidence>
<sequence length="93" mass="10095">MKKEGIQTRNRKMSSKSKKNKKMSDGFDELSKCMQDKSMSFSSSALAGHMPHMGHLGPFSHSGHMLPTPTPIHPSASISFGHPHPSSMVTAMG</sequence>
<evidence type="ECO:0000313" key="3">
    <source>
        <dbReference type="Proteomes" id="UP000314986"/>
    </source>
</evidence>
<feature type="compositionally biased region" description="Basic residues" evidence="1">
    <location>
        <begin position="9"/>
        <end position="21"/>
    </location>
</feature>
<feature type="region of interest" description="Disordered" evidence="1">
    <location>
        <begin position="58"/>
        <end position="93"/>
    </location>
</feature>